<comment type="caution">
    <text evidence="2">The sequence shown here is derived from an EMBL/GenBank/DDBJ whole genome shotgun (WGS) entry which is preliminary data.</text>
</comment>
<protein>
    <submittedName>
        <fullName evidence="2">132 kDa protein</fullName>
    </submittedName>
</protein>
<feature type="region of interest" description="Disordered" evidence="1">
    <location>
        <begin position="1"/>
        <end position="30"/>
    </location>
</feature>
<proteinExistence type="predicted"/>
<evidence type="ECO:0000256" key="1">
    <source>
        <dbReference type="SAM" id="MobiDB-lite"/>
    </source>
</evidence>
<evidence type="ECO:0000313" key="3">
    <source>
        <dbReference type="Proteomes" id="UP000186817"/>
    </source>
</evidence>
<evidence type="ECO:0000313" key="2">
    <source>
        <dbReference type="EMBL" id="OLP98214.1"/>
    </source>
</evidence>
<gene>
    <name evidence="2" type="ORF">AK812_SmicGene19376</name>
</gene>
<accession>A0A1Q9DSS3</accession>
<keyword evidence="3" id="KW-1185">Reference proteome</keyword>
<feature type="compositionally biased region" description="Polar residues" evidence="1">
    <location>
        <begin position="1"/>
        <end position="10"/>
    </location>
</feature>
<reference evidence="2 3" key="1">
    <citation type="submission" date="2016-02" db="EMBL/GenBank/DDBJ databases">
        <title>Genome analysis of coral dinoflagellate symbionts highlights evolutionary adaptations to a symbiotic lifestyle.</title>
        <authorList>
            <person name="Aranda M."/>
            <person name="Li Y."/>
            <person name="Liew Y.J."/>
            <person name="Baumgarten S."/>
            <person name="Simakov O."/>
            <person name="Wilson M."/>
            <person name="Piel J."/>
            <person name="Ashoor H."/>
            <person name="Bougouffa S."/>
            <person name="Bajic V.B."/>
            <person name="Ryu T."/>
            <person name="Ravasi T."/>
            <person name="Bayer T."/>
            <person name="Micklem G."/>
            <person name="Kim H."/>
            <person name="Bhak J."/>
            <person name="Lajeunesse T.C."/>
            <person name="Voolstra C.R."/>
        </authorList>
    </citation>
    <scope>NUCLEOTIDE SEQUENCE [LARGE SCALE GENOMIC DNA]</scope>
    <source>
        <strain evidence="2 3">CCMP2467</strain>
    </source>
</reference>
<dbReference type="Proteomes" id="UP000186817">
    <property type="component" value="Unassembled WGS sequence"/>
</dbReference>
<dbReference type="AlphaFoldDB" id="A0A1Q9DSS3"/>
<dbReference type="EMBL" id="LSRX01000404">
    <property type="protein sequence ID" value="OLP98214.1"/>
    <property type="molecule type" value="Genomic_DNA"/>
</dbReference>
<feature type="region of interest" description="Disordered" evidence="1">
    <location>
        <begin position="47"/>
        <end position="66"/>
    </location>
</feature>
<sequence>MLLRSWSTIDGTKLEPSLRPGRRAGRGNRAPRLLRHSACDYNARAEAARSPFQHKPSTANTRGCRCGDDRSIAPHDVTTRRKGALLTGMRIGEATHPDPPNIVAFDHVSREAMLSALLRHPDLRPLVPFARQFYGTPSSYTWTDDSGRSHVIAQGEGGEQGDPLMPALYAQAQLPALCEVQAQLQDGEAIFAFLDDTYVVAPPDRVRTLYDAFRAALWRHARVELNRGKTRFWNAAGEEPPGIADVQGDSDAVVWTGDWSLRPDQQGLLVLGTPLGSDAFVQSQLELKRAEHDKLLTRIPAVEDLQAAWLLLRFCACPRANYLLRVLPPAATLPFAAAHDGAVDRCLSALLGFADAPLPEASARSARLPLQCGGLGLRAASLDRHAAYWASWFDTLPVLRDCAPAARFLALLADPEAGRVPVVAAAAQAATHLVNQGFRAPAWDAAFADAAFPPDRAVEDGAGFDYLRGWQRRASRACDGVRSRRILLTFRQRLVPCCSPRPSHTLAVCLRSSPPPTMSLSSARSFGFCCSVGCVFPWRSAPAHADAAEASTR</sequence>
<organism evidence="2 3">
    <name type="scientific">Symbiodinium microadriaticum</name>
    <name type="common">Dinoflagellate</name>
    <name type="synonym">Zooxanthella microadriatica</name>
    <dbReference type="NCBI Taxonomy" id="2951"/>
    <lineage>
        <taxon>Eukaryota</taxon>
        <taxon>Sar</taxon>
        <taxon>Alveolata</taxon>
        <taxon>Dinophyceae</taxon>
        <taxon>Suessiales</taxon>
        <taxon>Symbiodiniaceae</taxon>
        <taxon>Symbiodinium</taxon>
    </lineage>
</organism>
<dbReference type="OrthoDB" id="269788at2759"/>
<name>A0A1Q9DSS3_SYMMI</name>